<dbReference type="Proteomes" id="UP000199533">
    <property type="component" value="Unassembled WGS sequence"/>
</dbReference>
<dbReference type="EMBL" id="FOSP01000030">
    <property type="protein sequence ID" value="SFL08485.1"/>
    <property type="molecule type" value="Genomic_DNA"/>
</dbReference>
<dbReference type="AlphaFoldDB" id="A0A1I4ERX8"/>
<dbReference type="STRING" id="52441.SAMN05216302_103034"/>
<keyword evidence="2" id="KW-1185">Reference proteome</keyword>
<sequence length="102" mass="11928">MNYYQHHVFFCTNQRADNAVCCNNMGAQELRDYAKGRIKALKLHGKNKVRINNAGCLDRCDEGPVIVVYPEEVWYTYIDKEDIDEIINEHLINGRIVERLKI</sequence>
<dbReference type="CDD" id="cd02980">
    <property type="entry name" value="TRX_Fd_family"/>
    <property type="match status" value="1"/>
</dbReference>
<name>A0A1I4ERX8_9PROT</name>
<dbReference type="SUPFAM" id="SSF52833">
    <property type="entry name" value="Thioredoxin-like"/>
    <property type="match status" value="1"/>
</dbReference>
<evidence type="ECO:0000313" key="2">
    <source>
        <dbReference type="Proteomes" id="UP000199533"/>
    </source>
</evidence>
<reference evidence="2" key="1">
    <citation type="submission" date="2016-10" db="EMBL/GenBank/DDBJ databases">
        <authorList>
            <person name="Varghese N."/>
            <person name="Submissions S."/>
        </authorList>
    </citation>
    <scope>NUCLEOTIDE SEQUENCE [LARGE SCALE GENOMIC DNA]</scope>
    <source>
        <strain evidence="2">Nm69</strain>
    </source>
</reference>
<dbReference type="OrthoDB" id="9800597at2"/>
<gene>
    <name evidence="1" type="ORF">SAMN05216302_103034</name>
</gene>
<dbReference type="Gene3D" id="3.40.30.10">
    <property type="entry name" value="Glutaredoxin"/>
    <property type="match status" value="1"/>
</dbReference>
<proteinExistence type="predicted"/>
<evidence type="ECO:0000313" key="1">
    <source>
        <dbReference type="EMBL" id="SFL08485.1"/>
    </source>
</evidence>
<dbReference type="InterPro" id="IPR036249">
    <property type="entry name" value="Thioredoxin-like_sf"/>
</dbReference>
<dbReference type="Pfam" id="PF01257">
    <property type="entry name" value="2Fe-2S_thioredx"/>
    <property type="match status" value="1"/>
</dbReference>
<organism evidence="1 2">
    <name type="scientific">Nitrosomonas aestuarii</name>
    <dbReference type="NCBI Taxonomy" id="52441"/>
    <lineage>
        <taxon>Bacteria</taxon>
        <taxon>Pseudomonadati</taxon>
        <taxon>Pseudomonadota</taxon>
        <taxon>Betaproteobacteria</taxon>
        <taxon>Nitrosomonadales</taxon>
        <taxon>Nitrosomonadaceae</taxon>
        <taxon>Nitrosomonas</taxon>
    </lineage>
</organism>
<accession>A0A1I4ERX8</accession>
<dbReference type="RefSeq" id="WP_090701883.1">
    <property type="nucleotide sequence ID" value="NZ_FOSP01000030.1"/>
</dbReference>
<protein>
    <submittedName>
        <fullName evidence="1">(2Fe-2S) ferredoxin</fullName>
    </submittedName>
</protein>